<dbReference type="Pfam" id="PF01263">
    <property type="entry name" value="Aldose_epim"/>
    <property type="match status" value="1"/>
</dbReference>
<dbReference type="InterPro" id="IPR011013">
    <property type="entry name" value="Gal_mutarotase_sf_dom"/>
</dbReference>
<dbReference type="Proteomes" id="UP000231912">
    <property type="component" value="Unassembled WGS sequence"/>
</dbReference>
<gene>
    <name evidence="1" type="ORF">CH371_13985</name>
</gene>
<proteinExistence type="predicted"/>
<dbReference type="RefSeq" id="WP_100759459.1">
    <property type="nucleotide sequence ID" value="NZ_NPDT01000006.1"/>
</dbReference>
<accession>A0A2M9Z9G1</accession>
<organism evidence="1 2">
    <name type="scientific">Leptospira wolffii</name>
    <dbReference type="NCBI Taxonomy" id="409998"/>
    <lineage>
        <taxon>Bacteria</taxon>
        <taxon>Pseudomonadati</taxon>
        <taxon>Spirochaetota</taxon>
        <taxon>Spirochaetia</taxon>
        <taxon>Leptospirales</taxon>
        <taxon>Leptospiraceae</taxon>
        <taxon>Leptospira</taxon>
    </lineage>
</organism>
<dbReference type="GO" id="GO:0016853">
    <property type="term" value="F:isomerase activity"/>
    <property type="evidence" value="ECO:0007669"/>
    <property type="project" value="InterPro"/>
</dbReference>
<dbReference type="AlphaFoldDB" id="A0A2M9Z9G1"/>
<dbReference type="CDD" id="cd01081">
    <property type="entry name" value="Aldose_epim"/>
    <property type="match status" value="1"/>
</dbReference>
<name>A0A2M9Z9G1_9LEPT</name>
<protein>
    <submittedName>
        <fullName evidence="1">Aldose epimerase</fullName>
    </submittedName>
</protein>
<dbReference type="SUPFAM" id="SSF74650">
    <property type="entry name" value="Galactose mutarotase-like"/>
    <property type="match status" value="1"/>
</dbReference>
<dbReference type="EMBL" id="NPDT01000006">
    <property type="protein sequence ID" value="PJZ65040.1"/>
    <property type="molecule type" value="Genomic_DNA"/>
</dbReference>
<dbReference type="InterPro" id="IPR008183">
    <property type="entry name" value="Aldose_1/G6P_1-epimerase"/>
</dbReference>
<dbReference type="GO" id="GO:0030246">
    <property type="term" value="F:carbohydrate binding"/>
    <property type="evidence" value="ECO:0007669"/>
    <property type="project" value="InterPro"/>
</dbReference>
<dbReference type="InterPro" id="IPR014718">
    <property type="entry name" value="GH-type_carb-bd"/>
</dbReference>
<evidence type="ECO:0000313" key="2">
    <source>
        <dbReference type="Proteomes" id="UP000231912"/>
    </source>
</evidence>
<sequence length="301" mass="34329">MYEFRTESSQFFTDGTHWHSWEWKPRSDKDPIQVLAPYRESDAPFGSGNFLMFPWVNRHASTELSFNGKQFTFPGIQRDENGFPVHGLVHSLERKPIKIRPDGKGGEFRVIFPEEWRDSPISAIAIREEYFIEETSSGILLSLKTRFNNMKADSIRFAYGYHPYFSLGGHTEDWRVFLHLDKNLELDDKLVPIQPGISNSIDSVIQDGKLSSLDHLFYGKDPRVVLENSKLKYSISVISPPPEEGQIALNYYQIYTKPDFSSIAIEPCSAPGNALVSGQGLSELKGYSEIWGECRILARVL</sequence>
<evidence type="ECO:0000313" key="1">
    <source>
        <dbReference type="EMBL" id="PJZ65040.1"/>
    </source>
</evidence>
<comment type="caution">
    <text evidence="1">The sequence shown here is derived from an EMBL/GenBank/DDBJ whole genome shotgun (WGS) entry which is preliminary data.</text>
</comment>
<reference evidence="1 2" key="1">
    <citation type="submission" date="2017-07" db="EMBL/GenBank/DDBJ databases">
        <title>Leptospira spp. isolated from tropical soils.</title>
        <authorList>
            <person name="Thibeaux R."/>
            <person name="Iraola G."/>
            <person name="Ferres I."/>
            <person name="Bierque E."/>
            <person name="Girault D."/>
            <person name="Soupe-Gilbert M.-E."/>
            <person name="Picardeau M."/>
            <person name="Goarant C."/>
        </authorList>
    </citation>
    <scope>NUCLEOTIDE SEQUENCE [LARGE SCALE GENOMIC DNA]</scope>
    <source>
        <strain evidence="1 2">FH2-C-A2</strain>
    </source>
</reference>
<dbReference type="GO" id="GO:0005975">
    <property type="term" value="P:carbohydrate metabolic process"/>
    <property type="evidence" value="ECO:0007669"/>
    <property type="project" value="InterPro"/>
</dbReference>
<dbReference type="Gene3D" id="2.70.98.10">
    <property type="match status" value="1"/>
</dbReference>